<gene>
    <name evidence="1" type="ORF">FSB_LOCUS61657</name>
</gene>
<proteinExistence type="predicted"/>
<organism evidence="1">
    <name type="scientific">Fagus sylvatica</name>
    <name type="common">Beechnut</name>
    <dbReference type="NCBI Taxonomy" id="28930"/>
    <lineage>
        <taxon>Eukaryota</taxon>
        <taxon>Viridiplantae</taxon>
        <taxon>Streptophyta</taxon>
        <taxon>Embryophyta</taxon>
        <taxon>Tracheophyta</taxon>
        <taxon>Spermatophyta</taxon>
        <taxon>Magnoliopsida</taxon>
        <taxon>eudicotyledons</taxon>
        <taxon>Gunneridae</taxon>
        <taxon>Pentapetalae</taxon>
        <taxon>rosids</taxon>
        <taxon>fabids</taxon>
        <taxon>Fagales</taxon>
        <taxon>Fagaceae</taxon>
        <taxon>Fagus</taxon>
    </lineage>
</organism>
<dbReference type="PANTHER" id="PTHR33116:SF86">
    <property type="entry name" value="REVERSE TRANSCRIPTASE DOMAIN-CONTAINING PROTEIN"/>
    <property type="match status" value="1"/>
</dbReference>
<evidence type="ECO:0008006" key="2">
    <source>
        <dbReference type="Google" id="ProtNLM"/>
    </source>
</evidence>
<accession>A0A2N9JAV2</accession>
<dbReference type="PANTHER" id="PTHR33116">
    <property type="entry name" value="REVERSE TRANSCRIPTASE ZINC-BINDING DOMAIN-CONTAINING PROTEIN-RELATED-RELATED"/>
    <property type="match status" value="1"/>
</dbReference>
<dbReference type="AlphaFoldDB" id="A0A2N9JAV2"/>
<dbReference type="EMBL" id="OIVN01006472">
    <property type="protein sequence ID" value="SPD33775.1"/>
    <property type="molecule type" value="Genomic_DNA"/>
</dbReference>
<sequence length="273" mass="30861">MDIEKGGVIGRTVWGDSEIKSVALALPTYTFSIAAVPMTVCKQFDSTIRRFWWNPKKDKGNYLAWKSWESLCQTKEAGGLGFRASKMFNQALLAKFTWWISFGRDSLCRRALRSKYKVDDDWLGKDPCKNASPLWKAIEKLRAVVKKGACYIVGDGTSIDMWKDLWVPWLEGFTPIPLHPNLTGTPMLVSNHFDPVSRLWKIDVLKNLVDPTSLAAILKIMVPAGAQQDRIIWTLNPSGCFTVKSAITSCLSPNTTTIQPNSLWQQLWKLKLH</sequence>
<name>A0A2N9JAV2_FAGSY</name>
<protein>
    <recommendedName>
        <fullName evidence="2">Reverse transcriptase zinc-binding domain-containing protein</fullName>
    </recommendedName>
</protein>
<evidence type="ECO:0000313" key="1">
    <source>
        <dbReference type="EMBL" id="SPD33775.1"/>
    </source>
</evidence>
<reference evidence="1" key="1">
    <citation type="submission" date="2018-02" db="EMBL/GenBank/DDBJ databases">
        <authorList>
            <person name="Cohen D.B."/>
            <person name="Kent A.D."/>
        </authorList>
    </citation>
    <scope>NUCLEOTIDE SEQUENCE</scope>
</reference>